<dbReference type="Gene3D" id="1.20.120.160">
    <property type="entry name" value="HPT domain"/>
    <property type="match status" value="1"/>
</dbReference>
<gene>
    <name evidence="2" type="ORF">ASZ90_001583</name>
</gene>
<organism evidence="2">
    <name type="scientific">hydrocarbon metagenome</name>
    <dbReference type="NCBI Taxonomy" id="938273"/>
    <lineage>
        <taxon>unclassified sequences</taxon>
        <taxon>metagenomes</taxon>
        <taxon>ecological metagenomes</taxon>
    </lineage>
</organism>
<protein>
    <recommendedName>
        <fullName evidence="1">HPt domain-containing protein</fullName>
    </recommendedName>
</protein>
<proteinExistence type="predicted"/>
<evidence type="ECO:0000313" key="2">
    <source>
        <dbReference type="EMBL" id="KUG28537.1"/>
    </source>
</evidence>
<evidence type="ECO:0000259" key="1">
    <source>
        <dbReference type="PROSITE" id="PS50894"/>
    </source>
</evidence>
<dbReference type="Pfam" id="PF01627">
    <property type="entry name" value="Hpt"/>
    <property type="match status" value="1"/>
</dbReference>
<feature type="domain" description="HPt" evidence="1">
    <location>
        <begin position="13"/>
        <end position="110"/>
    </location>
</feature>
<comment type="caution">
    <text evidence="2">The sequence shown here is derived from an EMBL/GenBank/DDBJ whole genome shotgun (WGS) entry which is preliminary data.</text>
</comment>
<dbReference type="InterPro" id="IPR008207">
    <property type="entry name" value="Sig_transdc_His_kin_Hpt_dom"/>
</dbReference>
<name>A0A0W8G613_9ZZZZ</name>
<sequence>MDTQAAMERLGIDPAGYAPILAVSAREIDKRLELCRAALADGNLADLALHAHTLKSTTSTIGAMKSAQYARSLEHAADAGKIDEAASHLRDLEKELRAVVCSIQAAQREITTTQPAGPTPRS</sequence>
<dbReference type="EMBL" id="LNQE01000208">
    <property type="protein sequence ID" value="KUG28537.1"/>
    <property type="molecule type" value="Genomic_DNA"/>
</dbReference>
<dbReference type="SUPFAM" id="SSF47226">
    <property type="entry name" value="Histidine-containing phosphotransfer domain, HPT domain"/>
    <property type="match status" value="1"/>
</dbReference>
<reference evidence="2" key="1">
    <citation type="journal article" date="2015" name="Proc. Natl. Acad. Sci. U.S.A.">
        <title>Networks of energetic and metabolic interactions define dynamics in microbial communities.</title>
        <authorList>
            <person name="Embree M."/>
            <person name="Liu J.K."/>
            <person name="Al-Bassam M.M."/>
            <person name="Zengler K."/>
        </authorList>
    </citation>
    <scope>NUCLEOTIDE SEQUENCE</scope>
</reference>
<dbReference type="AlphaFoldDB" id="A0A0W8G613"/>
<accession>A0A0W8G613</accession>
<dbReference type="GO" id="GO:0000160">
    <property type="term" value="P:phosphorelay signal transduction system"/>
    <property type="evidence" value="ECO:0007669"/>
    <property type="project" value="InterPro"/>
</dbReference>
<dbReference type="InterPro" id="IPR036641">
    <property type="entry name" value="HPT_dom_sf"/>
</dbReference>
<dbReference type="PROSITE" id="PS50894">
    <property type="entry name" value="HPT"/>
    <property type="match status" value="1"/>
</dbReference>